<sequence>MKLRALAATAILTAATAITPLAGAAPASAVSCGSITYNEVDSTQIVITIGALCPGESISGLWLNVPISNGWQSIARYDAGPGDNYETITYVCQGTYYNKFWLGTSFNGVINYGQYFYDNCGPFEP</sequence>
<feature type="signal peptide" evidence="1">
    <location>
        <begin position="1"/>
        <end position="24"/>
    </location>
</feature>
<keyword evidence="1" id="KW-0732">Signal</keyword>
<keyword evidence="3" id="KW-1185">Reference proteome</keyword>
<proteinExistence type="predicted"/>
<evidence type="ECO:0000256" key="1">
    <source>
        <dbReference type="SAM" id="SignalP"/>
    </source>
</evidence>
<dbReference type="RefSeq" id="WP_344667801.1">
    <property type="nucleotide sequence ID" value="NZ_BAAAQN010000028.1"/>
</dbReference>
<accession>A0ABN2UNQ3</accession>
<name>A0ABN2UNQ3_9ACTN</name>
<comment type="caution">
    <text evidence="2">The sequence shown here is derived from an EMBL/GenBank/DDBJ whole genome shotgun (WGS) entry which is preliminary data.</text>
</comment>
<gene>
    <name evidence="2" type="ORF">GCM10009839_47000</name>
</gene>
<reference evidence="2 3" key="1">
    <citation type="journal article" date="2019" name="Int. J. Syst. Evol. Microbiol.">
        <title>The Global Catalogue of Microorganisms (GCM) 10K type strain sequencing project: providing services to taxonomists for standard genome sequencing and annotation.</title>
        <authorList>
            <consortium name="The Broad Institute Genomics Platform"/>
            <consortium name="The Broad Institute Genome Sequencing Center for Infectious Disease"/>
            <person name="Wu L."/>
            <person name="Ma J."/>
        </authorList>
    </citation>
    <scope>NUCLEOTIDE SEQUENCE [LARGE SCALE GENOMIC DNA]</scope>
    <source>
        <strain evidence="2 3">JCM 16014</strain>
    </source>
</reference>
<dbReference type="PROSITE" id="PS51257">
    <property type="entry name" value="PROKAR_LIPOPROTEIN"/>
    <property type="match status" value="1"/>
</dbReference>
<feature type="chain" id="PRO_5046766585" evidence="1">
    <location>
        <begin position="25"/>
        <end position="125"/>
    </location>
</feature>
<dbReference type="EMBL" id="BAAAQN010000028">
    <property type="protein sequence ID" value="GAA2039601.1"/>
    <property type="molecule type" value="Genomic_DNA"/>
</dbReference>
<organism evidence="2 3">
    <name type="scientific">Catenulispora yoronensis</name>
    <dbReference type="NCBI Taxonomy" id="450799"/>
    <lineage>
        <taxon>Bacteria</taxon>
        <taxon>Bacillati</taxon>
        <taxon>Actinomycetota</taxon>
        <taxon>Actinomycetes</taxon>
        <taxon>Catenulisporales</taxon>
        <taxon>Catenulisporaceae</taxon>
        <taxon>Catenulispora</taxon>
    </lineage>
</organism>
<evidence type="ECO:0000313" key="2">
    <source>
        <dbReference type="EMBL" id="GAA2039601.1"/>
    </source>
</evidence>
<dbReference type="Proteomes" id="UP001500751">
    <property type="component" value="Unassembled WGS sequence"/>
</dbReference>
<evidence type="ECO:0000313" key="3">
    <source>
        <dbReference type="Proteomes" id="UP001500751"/>
    </source>
</evidence>
<protein>
    <submittedName>
        <fullName evidence="2">Uncharacterized protein</fullName>
    </submittedName>
</protein>